<keyword evidence="2" id="KW-0472">Membrane</keyword>
<dbReference type="InterPro" id="IPR005467">
    <property type="entry name" value="His_kinase_dom"/>
</dbReference>
<evidence type="ECO:0000256" key="2">
    <source>
        <dbReference type="SAM" id="Phobius"/>
    </source>
</evidence>
<dbReference type="Proteomes" id="UP000523795">
    <property type="component" value="Unassembled WGS sequence"/>
</dbReference>
<protein>
    <submittedName>
        <fullName evidence="4">Histidine kinase</fullName>
    </submittedName>
</protein>
<evidence type="ECO:0000313" key="4">
    <source>
        <dbReference type="EMBL" id="NKX49066.1"/>
    </source>
</evidence>
<reference evidence="4 5" key="1">
    <citation type="submission" date="2020-04" db="EMBL/GenBank/DDBJ databases">
        <authorList>
            <person name="Liu S."/>
        </authorList>
    </citation>
    <scope>NUCLEOTIDE SEQUENCE [LARGE SCALE GENOMIC DNA]</scope>
    <source>
        <strain evidence="4 5">CGMCC 1.15091</strain>
    </source>
</reference>
<dbReference type="Pfam" id="PF06580">
    <property type="entry name" value="His_kinase"/>
    <property type="match status" value="1"/>
</dbReference>
<dbReference type="Pfam" id="PF02518">
    <property type="entry name" value="HATPase_c"/>
    <property type="match status" value="1"/>
</dbReference>
<sequence length="408" mass="43757">MFSPGIDVAITAALTAAIVAVIGLAGFRLSRSHRDLGSEAERATYATLHTAALAAPHLRAGLPPAGAGKASRYLRELLGTVVLVITDEGGILAWDGAPAPQPEQQEQALRLARKALASGRTQVFREKQLPAGAAPAPATGSGARLREAVFAPIRVRQRVAGTVGVYTGQVGPPLVRAAAEVAAWGATQVELAELDSSRTQLMEAEVRALRAQISPHFIYNSLNAIASYILTDPVRARDLVIEFADFTRYSFRRHGDFTTLAEELKSIDRYLLLERARFGDRLAVSLQIGPEVLSTVIPFLSLQPLVENAVRHGIEAKEGAGRITITARDDGAYALVTVEDDGAGMDPEHVREVLAGHAAGDHVELRKVDVRLRQVYGDEHGLVVDTAPGAGTLITLRIPKFQPEHRVD</sequence>
<comment type="caution">
    <text evidence="4">The sequence shown here is derived from an EMBL/GenBank/DDBJ whole genome shotgun (WGS) entry which is preliminary data.</text>
</comment>
<dbReference type="PANTHER" id="PTHR34220:SF7">
    <property type="entry name" value="SENSOR HISTIDINE KINASE YPDA"/>
    <property type="match status" value="1"/>
</dbReference>
<keyword evidence="1 4" id="KW-0808">Transferase</keyword>
<dbReference type="PROSITE" id="PS50109">
    <property type="entry name" value="HIS_KIN"/>
    <property type="match status" value="1"/>
</dbReference>
<dbReference type="GO" id="GO:0016301">
    <property type="term" value="F:kinase activity"/>
    <property type="evidence" value="ECO:0007669"/>
    <property type="project" value="UniProtKB-KW"/>
</dbReference>
<name>A0ABX1JIT3_9MICC</name>
<keyword evidence="1 4" id="KW-0418">Kinase</keyword>
<dbReference type="Gene3D" id="3.30.565.10">
    <property type="entry name" value="Histidine kinase-like ATPase, C-terminal domain"/>
    <property type="match status" value="1"/>
</dbReference>
<feature type="transmembrane region" description="Helical" evidence="2">
    <location>
        <begin position="6"/>
        <end position="27"/>
    </location>
</feature>
<proteinExistence type="predicted"/>
<dbReference type="InterPro" id="IPR010559">
    <property type="entry name" value="Sig_transdc_His_kin_internal"/>
</dbReference>
<dbReference type="SUPFAM" id="SSF55874">
    <property type="entry name" value="ATPase domain of HSP90 chaperone/DNA topoisomerase II/histidine kinase"/>
    <property type="match status" value="1"/>
</dbReference>
<feature type="domain" description="Histidine kinase" evidence="3">
    <location>
        <begin position="302"/>
        <end position="402"/>
    </location>
</feature>
<dbReference type="EMBL" id="JAAZSR010000002">
    <property type="protein sequence ID" value="NKX49066.1"/>
    <property type="molecule type" value="Genomic_DNA"/>
</dbReference>
<dbReference type="PANTHER" id="PTHR34220">
    <property type="entry name" value="SENSOR HISTIDINE KINASE YPDA"/>
    <property type="match status" value="1"/>
</dbReference>
<evidence type="ECO:0000256" key="1">
    <source>
        <dbReference type="ARBA" id="ARBA00022777"/>
    </source>
</evidence>
<evidence type="ECO:0000259" key="3">
    <source>
        <dbReference type="PROSITE" id="PS50109"/>
    </source>
</evidence>
<accession>A0ABX1JIT3</accession>
<gene>
    <name evidence="4" type="ORF">HER39_00385</name>
</gene>
<dbReference type="InterPro" id="IPR003594">
    <property type="entry name" value="HATPase_dom"/>
</dbReference>
<keyword evidence="5" id="KW-1185">Reference proteome</keyword>
<keyword evidence="2" id="KW-1133">Transmembrane helix</keyword>
<keyword evidence="2" id="KW-0812">Transmembrane</keyword>
<evidence type="ECO:0000313" key="5">
    <source>
        <dbReference type="Proteomes" id="UP000523795"/>
    </source>
</evidence>
<organism evidence="4 5">
    <name type="scientific">Arthrobacter deserti</name>
    <dbReference type="NCBI Taxonomy" id="1742687"/>
    <lineage>
        <taxon>Bacteria</taxon>
        <taxon>Bacillati</taxon>
        <taxon>Actinomycetota</taxon>
        <taxon>Actinomycetes</taxon>
        <taxon>Micrococcales</taxon>
        <taxon>Micrococcaceae</taxon>
        <taxon>Arthrobacter</taxon>
    </lineage>
</organism>
<dbReference type="InterPro" id="IPR036890">
    <property type="entry name" value="HATPase_C_sf"/>
</dbReference>
<dbReference type="InterPro" id="IPR050640">
    <property type="entry name" value="Bact_2-comp_sensor_kinase"/>
</dbReference>